<dbReference type="PANTHER" id="PTHR43479">
    <property type="entry name" value="ACREF/ENVCD OPERON REPRESSOR-RELATED"/>
    <property type="match status" value="1"/>
</dbReference>
<dbReference type="AlphaFoldDB" id="A0A942Z8T0"/>
<dbReference type="PANTHER" id="PTHR43479:SF11">
    <property type="entry name" value="ACREF_ENVCD OPERON REPRESSOR-RELATED"/>
    <property type="match status" value="1"/>
</dbReference>
<evidence type="ECO:0000313" key="4">
    <source>
        <dbReference type="EMBL" id="MBS4538314.1"/>
    </source>
</evidence>
<evidence type="ECO:0000259" key="3">
    <source>
        <dbReference type="PROSITE" id="PS50977"/>
    </source>
</evidence>
<dbReference type="InterPro" id="IPR050624">
    <property type="entry name" value="HTH-type_Tx_Regulator"/>
</dbReference>
<dbReference type="EMBL" id="WSFT01000031">
    <property type="protein sequence ID" value="MBS4538314.1"/>
    <property type="molecule type" value="Genomic_DNA"/>
</dbReference>
<dbReference type="RefSeq" id="WP_203366240.1">
    <property type="nucleotide sequence ID" value="NZ_WSFT01000031.1"/>
</dbReference>
<evidence type="ECO:0000256" key="2">
    <source>
        <dbReference type="PROSITE-ProRule" id="PRU00335"/>
    </source>
</evidence>
<keyword evidence="1 2" id="KW-0238">DNA-binding</keyword>
<accession>A0A942Z8T0</accession>
<dbReference type="InterPro" id="IPR001647">
    <property type="entry name" value="HTH_TetR"/>
</dbReference>
<gene>
    <name evidence="4" type="ORF">GOQ27_07550</name>
</gene>
<reference evidence="4" key="1">
    <citation type="submission" date="2019-12" db="EMBL/GenBank/DDBJ databases">
        <title>Clostridiaceae gen. nov. sp. nov., isolated from sediment in Xinjiang, China.</title>
        <authorList>
            <person name="Zhang R."/>
        </authorList>
    </citation>
    <scope>NUCLEOTIDE SEQUENCE</scope>
    <source>
        <strain evidence="4">D2Q-11</strain>
    </source>
</reference>
<dbReference type="Proteomes" id="UP000724672">
    <property type="component" value="Unassembled WGS sequence"/>
</dbReference>
<evidence type="ECO:0000313" key="5">
    <source>
        <dbReference type="Proteomes" id="UP000724672"/>
    </source>
</evidence>
<evidence type="ECO:0000256" key="1">
    <source>
        <dbReference type="ARBA" id="ARBA00023125"/>
    </source>
</evidence>
<protein>
    <submittedName>
        <fullName evidence="4">TetR/AcrR family transcriptional regulator</fullName>
    </submittedName>
</protein>
<name>A0A942Z8T0_9FIRM</name>
<dbReference type="InterPro" id="IPR009057">
    <property type="entry name" value="Homeodomain-like_sf"/>
</dbReference>
<keyword evidence="5" id="KW-1185">Reference proteome</keyword>
<dbReference type="Gene3D" id="1.10.357.10">
    <property type="entry name" value="Tetracycline Repressor, domain 2"/>
    <property type="match status" value="1"/>
</dbReference>
<comment type="caution">
    <text evidence="4">The sequence shown here is derived from an EMBL/GenBank/DDBJ whole genome shotgun (WGS) entry which is preliminary data.</text>
</comment>
<sequence length="188" mass="22262">MPKIINDIEERIFVSAFNLFSKHGYKKVDMKIIAEESGIAVGTLYNYHPNKKSLFIDVFNKSWAETFEKLDLVLRNDAAKMDKINSFVRVLYDEILKRKGMGNELIKTSIIKREEGYIKGELLSRLKQMLSMKEEVDYILECKYEERLLETILVSFITMMMEHPDEEEDNINYLSNLLWNIYVNIEHY</sequence>
<feature type="domain" description="HTH tetR-type" evidence="3">
    <location>
        <begin position="6"/>
        <end position="66"/>
    </location>
</feature>
<feature type="DNA-binding region" description="H-T-H motif" evidence="2">
    <location>
        <begin position="29"/>
        <end position="48"/>
    </location>
</feature>
<dbReference type="GO" id="GO:0003677">
    <property type="term" value="F:DNA binding"/>
    <property type="evidence" value="ECO:0007669"/>
    <property type="project" value="UniProtKB-UniRule"/>
</dbReference>
<proteinExistence type="predicted"/>
<dbReference type="PROSITE" id="PS50977">
    <property type="entry name" value="HTH_TETR_2"/>
    <property type="match status" value="1"/>
</dbReference>
<organism evidence="4 5">
    <name type="scientific">Anaeromonas frigoriresistens</name>
    <dbReference type="NCBI Taxonomy" id="2683708"/>
    <lineage>
        <taxon>Bacteria</taxon>
        <taxon>Bacillati</taxon>
        <taxon>Bacillota</taxon>
        <taxon>Tissierellia</taxon>
        <taxon>Tissierellales</taxon>
        <taxon>Thermohalobacteraceae</taxon>
        <taxon>Anaeromonas</taxon>
    </lineage>
</organism>
<dbReference type="PRINTS" id="PR00455">
    <property type="entry name" value="HTHTETR"/>
</dbReference>
<dbReference type="Pfam" id="PF00440">
    <property type="entry name" value="TetR_N"/>
    <property type="match status" value="1"/>
</dbReference>
<dbReference type="SUPFAM" id="SSF46689">
    <property type="entry name" value="Homeodomain-like"/>
    <property type="match status" value="1"/>
</dbReference>